<dbReference type="EMBL" id="FOFU01000001">
    <property type="protein sequence ID" value="SEP75782.1"/>
    <property type="molecule type" value="Genomic_DNA"/>
</dbReference>
<dbReference type="Gene3D" id="1.10.287.860">
    <property type="entry name" value="Nucleotidyltransferase"/>
    <property type="match status" value="1"/>
</dbReference>
<dbReference type="AlphaFoldDB" id="A0A1H9AG76"/>
<dbReference type="RefSeq" id="WP_074640277.1">
    <property type="nucleotide sequence ID" value="NZ_FOFU01000001.1"/>
</dbReference>
<evidence type="ECO:0000256" key="1">
    <source>
        <dbReference type="ARBA" id="ARBA00022737"/>
    </source>
</evidence>
<dbReference type="SMART" id="SM00028">
    <property type="entry name" value="TPR"/>
    <property type="match status" value="4"/>
</dbReference>
<evidence type="ECO:0000256" key="2">
    <source>
        <dbReference type="ARBA" id="ARBA00022803"/>
    </source>
</evidence>
<feature type="repeat" description="TPR" evidence="3">
    <location>
        <begin position="296"/>
        <end position="329"/>
    </location>
</feature>
<dbReference type="STRING" id="163.SAMN04487775_104145"/>
<protein>
    <submittedName>
        <fullName evidence="5">PpGpp synthetase catalytic domain-containing protein (RelA/SpoT-type nucleotidyltranferase)</fullName>
    </submittedName>
</protein>
<dbReference type="eggNOG" id="COG2357">
    <property type="taxonomic scope" value="Bacteria"/>
</dbReference>
<keyword evidence="6" id="KW-1185">Reference proteome</keyword>
<dbReference type="eggNOG" id="COG0457">
    <property type="taxonomic scope" value="Bacteria"/>
</dbReference>
<evidence type="ECO:0000313" key="6">
    <source>
        <dbReference type="Proteomes" id="UP000182360"/>
    </source>
</evidence>
<reference evidence="5 6" key="1">
    <citation type="submission" date="2016-10" db="EMBL/GenBank/DDBJ databases">
        <authorList>
            <person name="de Groot N.N."/>
        </authorList>
    </citation>
    <scope>NUCLEOTIDE SEQUENCE [LARGE SCALE GENOMIC DNA]</scope>
    <source>
        <strain evidence="5 6">B25</strain>
    </source>
</reference>
<proteinExistence type="predicted"/>
<feature type="domain" description="RelA/SpoT" evidence="4">
    <location>
        <begin position="48"/>
        <end position="183"/>
    </location>
</feature>
<dbReference type="SMART" id="SM00954">
    <property type="entry name" value="RelA_SpoT"/>
    <property type="match status" value="1"/>
</dbReference>
<dbReference type="OrthoDB" id="9789634at2"/>
<dbReference type="Gene3D" id="3.30.460.10">
    <property type="entry name" value="Beta Polymerase, domain 2"/>
    <property type="match status" value="1"/>
</dbReference>
<dbReference type="GO" id="GO:0015969">
    <property type="term" value="P:guanosine tetraphosphate metabolic process"/>
    <property type="evidence" value="ECO:0007669"/>
    <property type="project" value="InterPro"/>
</dbReference>
<dbReference type="PROSITE" id="PS50005">
    <property type="entry name" value="TPR"/>
    <property type="match status" value="2"/>
</dbReference>
<organism evidence="5 6">
    <name type="scientific">Treponema bryantii</name>
    <dbReference type="NCBI Taxonomy" id="163"/>
    <lineage>
        <taxon>Bacteria</taxon>
        <taxon>Pseudomonadati</taxon>
        <taxon>Spirochaetota</taxon>
        <taxon>Spirochaetia</taxon>
        <taxon>Spirochaetales</taxon>
        <taxon>Treponemataceae</taxon>
        <taxon>Treponema</taxon>
    </lineage>
</organism>
<dbReference type="InterPro" id="IPR011990">
    <property type="entry name" value="TPR-like_helical_dom_sf"/>
</dbReference>
<evidence type="ECO:0000313" key="5">
    <source>
        <dbReference type="EMBL" id="SEP75782.1"/>
    </source>
</evidence>
<dbReference type="InterPro" id="IPR007685">
    <property type="entry name" value="RelA_SpoT"/>
</dbReference>
<dbReference type="Gene3D" id="1.25.40.10">
    <property type="entry name" value="Tetratricopeptide repeat domain"/>
    <property type="match status" value="2"/>
</dbReference>
<feature type="repeat" description="TPR" evidence="3">
    <location>
        <begin position="330"/>
        <end position="363"/>
    </location>
</feature>
<dbReference type="CDD" id="cd05399">
    <property type="entry name" value="NT_Rel-Spo_like"/>
    <property type="match status" value="1"/>
</dbReference>
<gene>
    <name evidence="5" type="ORF">SAMN04487977_101329</name>
</gene>
<dbReference type="PANTHER" id="PTHR44858">
    <property type="entry name" value="TETRATRICOPEPTIDE REPEAT PROTEIN 6"/>
    <property type="match status" value="1"/>
</dbReference>
<dbReference type="PANTHER" id="PTHR44858:SF1">
    <property type="entry name" value="UDP-N-ACETYLGLUCOSAMINE--PEPTIDE N-ACETYLGLUCOSAMINYLTRANSFERASE SPINDLY-RELATED"/>
    <property type="match status" value="1"/>
</dbReference>
<name>A0A1H9AG76_9SPIR</name>
<accession>A0A1H9AG76</accession>
<dbReference type="SUPFAM" id="SSF81301">
    <property type="entry name" value="Nucleotidyltransferase"/>
    <property type="match status" value="1"/>
</dbReference>
<dbReference type="InterPro" id="IPR043519">
    <property type="entry name" value="NT_sf"/>
</dbReference>
<keyword evidence="1" id="KW-0677">Repeat</keyword>
<sequence>METANLISKKQIREIYESYTDYFNEIMSKVIERLQQNIKLSAQPTYKSRVKSFDSYFKKVLRLKPDQMEETKSLIYLTDMMGIRMICAFLEDINIGLEQIKKLFEIKEVEVKGAEKKFSEFGYESIHVLVKIPPEFLPPLEGKYEGLAPISDELVCEIQIRTILQDAWAEVEHELIYKIEFNPFDIPLRRKLASINASLTLADITFQEIRDYQNKLQRELDERRRSFYSLADGFLNEKTEKKEEDINRVSPFVQGTIDDLLLKAIEAHNDGHLSEAVDIYTRIIDAVPDTDKNVLAVIRKHRGMAFFAMNKLDDALEDFQKSIEADPKAFRSYYYKGIVYSILKKYKEAIECYTKSLEINEFQAHTNFRRAMAYYELGEYEQSMNDLDVALKLGMNPDECKPLQEKLVKKFGMNM</sequence>
<evidence type="ECO:0000259" key="4">
    <source>
        <dbReference type="SMART" id="SM00954"/>
    </source>
</evidence>
<dbReference type="Pfam" id="PF04607">
    <property type="entry name" value="RelA_SpoT"/>
    <property type="match status" value="1"/>
</dbReference>
<keyword evidence="2 3" id="KW-0802">TPR repeat</keyword>
<dbReference type="Pfam" id="PF13181">
    <property type="entry name" value="TPR_8"/>
    <property type="match status" value="1"/>
</dbReference>
<dbReference type="Pfam" id="PF00515">
    <property type="entry name" value="TPR_1"/>
    <property type="match status" value="2"/>
</dbReference>
<dbReference type="InterPro" id="IPR019734">
    <property type="entry name" value="TPR_rpt"/>
</dbReference>
<evidence type="ECO:0000256" key="3">
    <source>
        <dbReference type="PROSITE-ProRule" id="PRU00339"/>
    </source>
</evidence>
<dbReference type="SUPFAM" id="SSF48452">
    <property type="entry name" value="TPR-like"/>
    <property type="match status" value="1"/>
</dbReference>
<dbReference type="InterPro" id="IPR050498">
    <property type="entry name" value="Ycf3"/>
</dbReference>
<dbReference type="Proteomes" id="UP000182360">
    <property type="component" value="Unassembled WGS sequence"/>
</dbReference>